<proteinExistence type="inferred from homology"/>
<evidence type="ECO:0000313" key="12">
    <source>
        <dbReference type="Proteomes" id="UP000019462"/>
    </source>
</evidence>
<comment type="subcellular location">
    <subcellularLocation>
        <location evidence="1 8">Nucleus</location>
    </subcellularLocation>
</comment>
<keyword evidence="4 7" id="KW-0694">RNA-binding</keyword>
<evidence type="ECO:0000256" key="7">
    <source>
        <dbReference type="PROSITE-ProRule" id="PRU00176"/>
    </source>
</evidence>
<dbReference type="PANTHER" id="PTHR18847">
    <property type="entry name" value="20 KD NUCLEAR CAP BINDING PROTEIN"/>
    <property type="match status" value="1"/>
</dbReference>
<dbReference type="PANTHER" id="PTHR18847:SF0">
    <property type="entry name" value="NUCLEAR CAP-BINDING PROTEIN SUBUNIT 2"/>
    <property type="match status" value="1"/>
</dbReference>
<sequence length="300" mass="33626">MWSIAGAFFSTGATFLRAKLGTRPLPPGATGLTDLDHHLPPPPTARLTTTSWEPPAHNVAHPRAARCAIIVSKHEQQQALRQTATLYLGNLSFYTTEEQIYEVFGRVANVGAGGGIKRIIMGLDRNQKTPCGFAFVEFYTHAEAVDCMRYVSGTKLDERVIRCDLDPGYKEGRQYGRGRSGGQVRDEYRQEYDAGRGGWGHNRLREEEERKKIEAEQQRRLEREQLYQEQAGMDSGGGGLVPAGAEHMYDELEADARGHAAPAAAQHAKRERSYDQEDQELYGKSEKNPRFRDDDNDDEV</sequence>
<comment type="caution">
    <text evidence="11">The sequence shown here is derived from an EMBL/GenBank/DDBJ whole genome shotgun (WGS) entry which is preliminary data.</text>
</comment>
<feature type="compositionally biased region" description="Basic and acidic residues" evidence="9">
    <location>
        <begin position="271"/>
        <end position="293"/>
    </location>
</feature>
<reference evidence="11 12" key="1">
    <citation type="journal article" date="2014" name="Genome Announc.">
        <title>Genome sequence of the basidiomycetous fungus Pseudozyma aphidis DSM70725, an efficient producer of biosurfactant mannosylerythritol lipids.</title>
        <authorList>
            <person name="Lorenz S."/>
            <person name="Guenther M."/>
            <person name="Grumaz C."/>
            <person name="Rupp S."/>
            <person name="Zibek S."/>
            <person name="Sohn K."/>
        </authorList>
    </citation>
    <scope>NUCLEOTIDE SEQUENCE [LARGE SCALE GENOMIC DNA]</scope>
    <source>
        <strain evidence="12">ATCC 32657 / CBS 517.83 / DSM 70725 / JCM 10318 / NBRC 10182 / NRRL Y-7954 / St-0401</strain>
    </source>
</reference>
<dbReference type="InterPro" id="IPR012677">
    <property type="entry name" value="Nucleotide-bd_a/b_plait_sf"/>
</dbReference>
<dbReference type="GO" id="GO:0045292">
    <property type="term" value="P:mRNA cis splicing, via spliceosome"/>
    <property type="evidence" value="ECO:0007669"/>
    <property type="project" value="InterPro"/>
</dbReference>
<accession>W3VI44</accession>
<dbReference type="AlphaFoldDB" id="W3VI44"/>
<evidence type="ECO:0000259" key="10">
    <source>
        <dbReference type="PROSITE" id="PS50102"/>
    </source>
</evidence>
<dbReference type="FunFam" id="3.30.70.330:FF:000399">
    <property type="entry name" value="Nuclear cap-binding protein subunit 2"/>
    <property type="match status" value="1"/>
</dbReference>
<dbReference type="InterPro" id="IPR000504">
    <property type="entry name" value="RRM_dom"/>
</dbReference>
<feature type="region of interest" description="Disordered" evidence="9">
    <location>
        <begin position="229"/>
        <end position="300"/>
    </location>
</feature>
<evidence type="ECO:0000256" key="6">
    <source>
        <dbReference type="ARBA" id="ARBA00023242"/>
    </source>
</evidence>
<dbReference type="Pfam" id="PF00076">
    <property type="entry name" value="RRM_1"/>
    <property type="match status" value="1"/>
</dbReference>
<dbReference type="CDD" id="cd12240">
    <property type="entry name" value="RRM_NCBP2"/>
    <property type="match status" value="1"/>
</dbReference>
<feature type="compositionally biased region" description="Basic and acidic residues" evidence="9">
    <location>
        <begin position="247"/>
        <end position="258"/>
    </location>
</feature>
<dbReference type="EMBL" id="AWNI01000033">
    <property type="protein sequence ID" value="ETS60477.1"/>
    <property type="molecule type" value="Genomic_DNA"/>
</dbReference>
<dbReference type="InterPro" id="IPR035979">
    <property type="entry name" value="RBD_domain_sf"/>
</dbReference>
<evidence type="ECO:0000256" key="9">
    <source>
        <dbReference type="SAM" id="MobiDB-lite"/>
    </source>
</evidence>
<dbReference type="Proteomes" id="UP000019462">
    <property type="component" value="Unassembled WGS sequence"/>
</dbReference>
<name>W3VI44_MOEAP</name>
<evidence type="ECO:0000256" key="4">
    <source>
        <dbReference type="ARBA" id="ARBA00022884"/>
    </source>
</evidence>
<gene>
    <name evidence="11" type="ORF">PaG_05319</name>
</gene>
<dbReference type="HOGENOM" id="CLU_070952_0_1_1"/>
<dbReference type="SUPFAM" id="SSF54928">
    <property type="entry name" value="RNA-binding domain, RBD"/>
    <property type="match status" value="1"/>
</dbReference>
<dbReference type="GO" id="GO:0005634">
    <property type="term" value="C:nucleus"/>
    <property type="evidence" value="ECO:0007669"/>
    <property type="project" value="UniProtKB-SubCell"/>
</dbReference>
<evidence type="ECO:0000313" key="11">
    <source>
        <dbReference type="EMBL" id="ETS60477.1"/>
    </source>
</evidence>
<dbReference type="PROSITE" id="PS50102">
    <property type="entry name" value="RRM"/>
    <property type="match status" value="1"/>
</dbReference>
<evidence type="ECO:0000256" key="8">
    <source>
        <dbReference type="RuleBase" id="RU364036"/>
    </source>
</evidence>
<protein>
    <recommendedName>
        <fullName evidence="8">Nuclear cap-binding protein subunit 2</fullName>
    </recommendedName>
    <alternativeName>
        <fullName evidence="8">20 kDa nuclear cap-binding protein</fullName>
    </alternativeName>
</protein>
<dbReference type="GO" id="GO:0005846">
    <property type="term" value="C:nuclear cap binding complex"/>
    <property type="evidence" value="ECO:0007669"/>
    <property type="project" value="InterPro"/>
</dbReference>
<keyword evidence="5 8" id="KW-0508">mRNA splicing</keyword>
<dbReference type="SMART" id="SM00360">
    <property type="entry name" value="RRM"/>
    <property type="match status" value="1"/>
</dbReference>
<evidence type="ECO:0000256" key="2">
    <source>
        <dbReference type="ARBA" id="ARBA00010725"/>
    </source>
</evidence>
<evidence type="ECO:0000256" key="3">
    <source>
        <dbReference type="ARBA" id="ARBA00022664"/>
    </source>
</evidence>
<keyword evidence="3 8" id="KW-0507">mRNA processing</keyword>
<dbReference type="InterPro" id="IPR034148">
    <property type="entry name" value="NCBP2_RRM"/>
</dbReference>
<dbReference type="OrthoDB" id="201398at2759"/>
<keyword evidence="12" id="KW-1185">Reference proteome</keyword>
<evidence type="ECO:0000256" key="1">
    <source>
        <dbReference type="ARBA" id="ARBA00004123"/>
    </source>
</evidence>
<feature type="domain" description="RRM" evidence="10">
    <location>
        <begin position="84"/>
        <end position="168"/>
    </location>
</feature>
<evidence type="ECO:0000256" key="5">
    <source>
        <dbReference type="ARBA" id="ARBA00023187"/>
    </source>
</evidence>
<dbReference type="Gene3D" id="3.30.70.330">
    <property type="match status" value="1"/>
</dbReference>
<dbReference type="InterPro" id="IPR027157">
    <property type="entry name" value="NCBP2"/>
</dbReference>
<dbReference type="GO" id="GO:0000339">
    <property type="term" value="F:RNA cap binding"/>
    <property type="evidence" value="ECO:0007669"/>
    <property type="project" value="InterPro"/>
</dbReference>
<organism evidence="11 12">
    <name type="scientific">Moesziomyces aphidis</name>
    <name type="common">Pseudozyma aphidis</name>
    <dbReference type="NCBI Taxonomy" id="84754"/>
    <lineage>
        <taxon>Eukaryota</taxon>
        <taxon>Fungi</taxon>
        <taxon>Dikarya</taxon>
        <taxon>Basidiomycota</taxon>
        <taxon>Ustilaginomycotina</taxon>
        <taxon>Ustilaginomycetes</taxon>
        <taxon>Ustilaginales</taxon>
        <taxon>Ustilaginaceae</taxon>
        <taxon>Moesziomyces</taxon>
    </lineage>
</organism>
<comment type="similarity">
    <text evidence="2 8">Belongs to the RRM NCBP2 family.</text>
</comment>
<keyword evidence="6 8" id="KW-0539">Nucleus</keyword>